<evidence type="ECO:0000256" key="7">
    <source>
        <dbReference type="ARBA" id="ARBA00078496"/>
    </source>
</evidence>
<evidence type="ECO:0000259" key="8">
    <source>
        <dbReference type="PROSITE" id="PS50222"/>
    </source>
</evidence>
<name>A0A8B6CHC6_MYTGA</name>
<dbReference type="InterPro" id="IPR002048">
    <property type="entry name" value="EF_hand_dom"/>
</dbReference>
<dbReference type="PROSITE" id="PS00018">
    <property type="entry name" value="EF_HAND_1"/>
    <property type="match status" value="3"/>
</dbReference>
<feature type="domain" description="EF-hand" evidence="8">
    <location>
        <begin position="40"/>
        <end position="75"/>
    </location>
</feature>
<dbReference type="GO" id="GO:0016459">
    <property type="term" value="C:myosin complex"/>
    <property type="evidence" value="ECO:0007669"/>
    <property type="project" value="UniProtKB-KW"/>
</dbReference>
<protein>
    <recommendedName>
        <fullName evidence="7">Sulfhydryl light chain</fullName>
    </recommendedName>
</protein>
<evidence type="ECO:0000313" key="9">
    <source>
        <dbReference type="EMBL" id="VDI04569.1"/>
    </source>
</evidence>
<proteinExistence type="predicted"/>
<keyword evidence="2" id="KW-0106">Calcium</keyword>
<dbReference type="InterPro" id="IPR018247">
    <property type="entry name" value="EF_Hand_1_Ca_BS"/>
</dbReference>
<dbReference type="Pfam" id="PF13499">
    <property type="entry name" value="EF-hand_7"/>
    <property type="match status" value="2"/>
</dbReference>
<dbReference type="OrthoDB" id="26525at2759"/>
<evidence type="ECO:0000256" key="2">
    <source>
        <dbReference type="ARBA" id="ARBA00022837"/>
    </source>
</evidence>
<evidence type="ECO:0000256" key="4">
    <source>
        <dbReference type="ARBA" id="ARBA00023175"/>
    </source>
</evidence>
<dbReference type="SUPFAM" id="SSF47473">
    <property type="entry name" value="EF-hand"/>
    <property type="match status" value="1"/>
</dbReference>
<sequence>MSHSVEEMTALYDEYDKNGDGKVSVHELKAGIKAKFCADVDDKKVVAIFQGLDMDGDNCITKNEFLDQMCSKISRRVGFSKQFQQLDTDNSGYLTVQEVKPLLQNDYDDGQIEQMFKDVDADSNGKVSCEEFLKLM</sequence>
<dbReference type="EMBL" id="UYJE01001729">
    <property type="protein sequence ID" value="VDI04569.1"/>
    <property type="molecule type" value="Genomic_DNA"/>
</dbReference>
<dbReference type="GO" id="GO:0005509">
    <property type="term" value="F:calcium ion binding"/>
    <property type="evidence" value="ECO:0007669"/>
    <property type="project" value="InterPro"/>
</dbReference>
<comment type="caution">
    <text evidence="9">The sequence shown here is derived from an EMBL/GenBank/DDBJ whole genome shotgun (WGS) entry which is preliminary data.</text>
</comment>
<keyword evidence="4" id="KW-0505">Motor protein</keyword>
<dbReference type="AlphaFoldDB" id="A0A8B6CHC6"/>
<dbReference type="Proteomes" id="UP000596742">
    <property type="component" value="Unassembled WGS sequence"/>
</dbReference>
<dbReference type="FunFam" id="1.10.238.10:FF:000003">
    <property type="entry name" value="Calmodulin A"/>
    <property type="match status" value="1"/>
</dbReference>
<dbReference type="CDD" id="cd00051">
    <property type="entry name" value="EFh"/>
    <property type="match status" value="1"/>
</dbReference>
<evidence type="ECO:0000313" key="10">
    <source>
        <dbReference type="Proteomes" id="UP000596742"/>
    </source>
</evidence>
<dbReference type="PROSITE" id="PS50222">
    <property type="entry name" value="EF_HAND_2"/>
    <property type="match status" value="3"/>
</dbReference>
<evidence type="ECO:0000256" key="3">
    <source>
        <dbReference type="ARBA" id="ARBA00023123"/>
    </source>
</evidence>
<organism evidence="9 10">
    <name type="scientific">Mytilus galloprovincialis</name>
    <name type="common">Mediterranean mussel</name>
    <dbReference type="NCBI Taxonomy" id="29158"/>
    <lineage>
        <taxon>Eukaryota</taxon>
        <taxon>Metazoa</taxon>
        <taxon>Spiralia</taxon>
        <taxon>Lophotrochozoa</taxon>
        <taxon>Mollusca</taxon>
        <taxon>Bivalvia</taxon>
        <taxon>Autobranchia</taxon>
        <taxon>Pteriomorphia</taxon>
        <taxon>Mytilida</taxon>
        <taxon>Mytiloidea</taxon>
        <taxon>Mytilidae</taxon>
        <taxon>Mytilinae</taxon>
        <taxon>Mytilus</taxon>
    </lineage>
</organism>
<dbReference type="SMART" id="SM00054">
    <property type="entry name" value="EFh"/>
    <property type="match status" value="4"/>
</dbReference>
<dbReference type="Gene3D" id="1.10.238.10">
    <property type="entry name" value="EF-hand"/>
    <property type="match status" value="2"/>
</dbReference>
<keyword evidence="5" id="KW-0514">Muscle protein</keyword>
<comment type="function">
    <text evidence="6">In molluscan muscle, calcium regulation is associated with myosin rather than with actin. Muscle myosin contains two types of light chains: the catalytic light chain, essential for ATPase activity, and the regulatory light chain, a calcium-binding protein responsible for Ca(2+) dependent binding and Ca(2+) dependent Mg-ATPase activity.</text>
</comment>
<keyword evidence="10" id="KW-1185">Reference proteome</keyword>
<keyword evidence="3" id="KW-0518">Myosin</keyword>
<keyword evidence="1" id="KW-0677">Repeat</keyword>
<reference evidence="9" key="1">
    <citation type="submission" date="2018-11" db="EMBL/GenBank/DDBJ databases">
        <authorList>
            <person name="Alioto T."/>
            <person name="Alioto T."/>
        </authorList>
    </citation>
    <scope>NUCLEOTIDE SEQUENCE</scope>
</reference>
<evidence type="ECO:0000256" key="5">
    <source>
        <dbReference type="ARBA" id="ARBA00023179"/>
    </source>
</evidence>
<feature type="domain" description="EF-hand" evidence="8">
    <location>
        <begin position="107"/>
        <end position="136"/>
    </location>
</feature>
<evidence type="ECO:0000256" key="1">
    <source>
        <dbReference type="ARBA" id="ARBA00022737"/>
    </source>
</evidence>
<dbReference type="PANTHER" id="PTHR23064">
    <property type="entry name" value="TROPONIN"/>
    <property type="match status" value="1"/>
</dbReference>
<gene>
    <name evidence="9" type="ORF">MGAL_10B069198</name>
</gene>
<evidence type="ECO:0000256" key="6">
    <source>
        <dbReference type="ARBA" id="ARBA00049593"/>
    </source>
</evidence>
<accession>A0A8B6CHC6</accession>
<feature type="domain" description="EF-hand" evidence="8">
    <location>
        <begin position="3"/>
        <end position="38"/>
    </location>
</feature>
<dbReference type="InterPro" id="IPR011992">
    <property type="entry name" value="EF-hand-dom_pair"/>
</dbReference>
<dbReference type="InterPro" id="IPR052591">
    <property type="entry name" value="CML21-like"/>
</dbReference>